<dbReference type="STRING" id="714315.GCA_000516535_00101"/>
<dbReference type="PROSITE" id="PS51118">
    <property type="entry name" value="HTH_HXLR"/>
    <property type="match status" value="1"/>
</dbReference>
<evidence type="ECO:0000313" key="5">
    <source>
        <dbReference type="EMBL" id="BBM35187.1"/>
    </source>
</evidence>
<reference evidence="5 6" key="1">
    <citation type="submission" date="2019-07" db="EMBL/GenBank/DDBJ databases">
        <title>Complete Genome Sequence of Leptotrichia goodfellowii Strain JCM 16774.</title>
        <authorList>
            <person name="Watanabe S."/>
            <person name="Cui L."/>
        </authorList>
    </citation>
    <scope>NUCLEOTIDE SEQUENCE [LARGE SCALE GENOMIC DNA]</scope>
    <source>
        <strain evidence="5 6">JCM16774</strain>
    </source>
</reference>
<proteinExistence type="predicted"/>
<dbReference type="SUPFAM" id="SSF46785">
    <property type="entry name" value="Winged helix' DNA-binding domain"/>
    <property type="match status" value="1"/>
</dbReference>
<protein>
    <submittedName>
        <fullName evidence="5">Hth-type transcriptional activator hxlr</fullName>
    </submittedName>
</protein>
<dbReference type="Pfam" id="PF01638">
    <property type="entry name" value="HxlR"/>
    <property type="match status" value="1"/>
</dbReference>
<accession>A0A510J7N0</accession>
<dbReference type="GO" id="GO:0003677">
    <property type="term" value="F:DNA binding"/>
    <property type="evidence" value="ECO:0007669"/>
    <property type="project" value="UniProtKB-KW"/>
</dbReference>
<dbReference type="KEGG" id="lgo:JCM16774_0094"/>
<evidence type="ECO:0000256" key="3">
    <source>
        <dbReference type="ARBA" id="ARBA00023163"/>
    </source>
</evidence>
<feature type="domain" description="HTH hxlR-type" evidence="4">
    <location>
        <begin position="6"/>
        <end position="104"/>
    </location>
</feature>
<dbReference type="CDD" id="cd00090">
    <property type="entry name" value="HTH_ARSR"/>
    <property type="match status" value="1"/>
</dbReference>
<keyword evidence="1" id="KW-0805">Transcription regulation</keyword>
<evidence type="ECO:0000256" key="2">
    <source>
        <dbReference type="ARBA" id="ARBA00023125"/>
    </source>
</evidence>
<dbReference type="OrthoDB" id="9791143at2"/>
<dbReference type="InterPro" id="IPR011991">
    <property type="entry name" value="ArsR-like_HTH"/>
</dbReference>
<dbReference type="PANTHER" id="PTHR33204">
    <property type="entry name" value="TRANSCRIPTIONAL REGULATOR, MARR FAMILY"/>
    <property type="match status" value="1"/>
</dbReference>
<dbReference type="InterPro" id="IPR036388">
    <property type="entry name" value="WH-like_DNA-bd_sf"/>
</dbReference>
<dbReference type="EMBL" id="AP019822">
    <property type="protein sequence ID" value="BBM35187.1"/>
    <property type="molecule type" value="Genomic_DNA"/>
</dbReference>
<keyword evidence="2" id="KW-0238">DNA-binding</keyword>
<dbReference type="AlphaFoldDB" id="A0A510J7N0"/>
<dbReference type="Gene3D" id="1.10.10.10">
    <property type="entry name" value="Winged helix-like DNA-binding domain superfamily/Winged helix DNA-binding domain"/>
    <property type="match status" value="1"/>
</dbReference>
<dbReference type="RefSeq" id="WP_026736830.1">
    <property type="nucleotide sequence ID" value="NZ_AP019822.1"/>
</dbReference>
<evidence type="ECO:0000313" key="6">
    <source>
        <dbReference type="Proteomes" id="UP000321606"/>
    </source>
</evidence>
<dbReference type="Proteomes" id="UP000321606">
    <property type="component" value="Chromosome"/>
</dbReference>
<gene>
    <name evidence="5" type="ORF">JCM16774_0094</name>
</gene>
<keyword evidence="3" id="KW-0804">Transcription</keyword>
<dbReference type="PANTHER" id="PTHR33204:SF29">
    <property type="entry name" value="TRANSCRIPTIONAL REGULATOR"/>
    <property type="match status" value="1"/>
</dbReference>
<sequence length="127" mass="15065">MKQYILGIEATIEIFGGKWKALIVYMLMLGTKRTGELQRLIPGISQKVLIEQLRELEKDGIIERRTYDEMPPKVEYYLTEYGNTFSEILYAMCYWGRENIKLRRERGENVMLLDKKEALKLKKKELL</sequence>
<name>A0A510J7N0_9FUSO</name>
<evidence type="ECO:0000256" key="1">
    <source>
        <dbReference type="ARBA" id="ARBA00023015"/>
    </source>
</evidence>
<organism evidence="5 6">
    <name type="scientific">Pseudoleptotrichia goodfellowii</name>
    <dbReference type="NCBI Taxonomy" id="157692"/>
    <lineage>
        <taxon>Bacteria</taxon>
        <taxon>Fusobacteriati</taxon>
        <taxon>Fusobacteriota</taxon>
        <taxon>Fusobacteriia</taxon>
        <taxon>Fusobacteriales</taxon>
        <taxon>Leptotrichiaceae</taxon>
        <taxon>Pseudoleptotrichia</taxon>
    </lineage>
</organism>
<dbReference type="InterPro" id="IPR002577">
    <property type="entry name" value="HTH_HxlR"/>
</dbReference>
<dbReference type="InterPro" id="IPR036390">
    <property type="entry name" value="WH_DNA-bd_sf"/>
</dbReference>
<evidence type="ECO:0000259" key="4">
    <source>
        <dbReference type="PROSITE" id="PS51118"/>
    </source>
</evidence>